<feature type="transmembrane region" description="Helical" evidence="6">
    <location>
        <begin position="206"/>
        <end position="227"/>
    </location>
</feature>
<proteinExistence type="predicted"/>
<evidence type="ECO:0000313" key="9">
    <source>
        <dbReference type="Proteomes" id="UP000185895"/>
    </source>
</evidence>
<keyword evidence="3 6" id="KW-0812">Transmembrane</keyword>
<dbReference type="GO" id="GO:0006865">
    <property type="term" value="P:amino acid transport"/>
    <property type="evidence" value="ECO:0007669"/>
    <property type="project" value="InterPro"/>
</dbReference>
<dbReference type="InterPro" id="IPR004841">
    <property type="entry name" value="AA-permease/SLC12A_dom"/>
</dbReference>
<dbReference type="Proteomes" id="UP000185895">
    <property type="component" value="Unassembled WGS sequence"/>
</dbReference>
<accession>A0A1E7RE01</accession>
<evidence type="ECO:0000256" key="5">
    <source>
        <dbReference type="ARBA" id="ARBA00023136"/>
    </source>
</evidence>
<feature type="transmembrane region" description="Helical" evidence="6">
    <location>
        <begin position="25"/>
        <end position="47"/>
    </location>
</feature>
<feature type="transmembrane region" description="Helical" evidence="6">
    <location>
        <begin position="297"/>
        <end position="322"/>
    </location>
</feature>
<dbReference type="InterPro" id="IPR004840">
    <property type="entry name" value="Amino_acid_permease_CS"/>
</dbReference>
<feature type="transmembrane region" description="Helical" evidence="6">
    <location>
        <begin position="444"/>
        <end position="462"/>
    </location>
</feature>
<comment type="subcellular location">
    <subcellularLocation>
        <location evidence="1">Membrane</location>
        <topology evidence="1">Multi-pass membrane protein</topology>
    </subcellularLocation>
</comment>
<dbReference type="GO" id="GO:0055085">
    <property type="term" value="P:transmembrane transport"/>
    <property type="evidence" value="ECO:0007669"/>
    <property type="project" value="InterPro"/>
</dbReference>
<evidence type="ECO:0000256" key="4">
    <source>
        <dbReference type="ARBA" id="ARBA00022989"/>
    </source>
</evidence>
<feature type="transmembrane region" description="Helical" evidence="6">
    <location>
        <begin position="343"/>
        <end position="362"/>
    </location>
</feature>
<feature type="transmembrane region" description="Helical" evidence="6">
    <location>
        <begin position="368"/>
        <end position="389"/>
    </location>
</feature>
<feature type="transmembrane region" description="Helical" evidence="6">
    <location>
        <begin position="248"/>
        <end position="267"/>
    </location>
</feature>
<gene>
    <name evidence="8" type="ORF">BJI46_08930</name>
</gene>
<dbReference type="PIRSF" id="PIRSF006060">
    <property type="entry name" value="AA_transporter"/>
    <property type="match status" value="1"/>
</dbReference>
<feature type="transmembrane region" description="Helical" evidence="6">
    <location>
        <begin position="160"/>
        <end position="186"/>
    </location>
</feature>
<evidence type="ECO:0000259" key="7">
    <source>
        <dbReference type="Pfam" id="PF00324"/>
    </source>
</evidence>
<dbReference type="Pfam" id="PF00324">
    <property type="entry name" value="AA_permease"/>
    <property type="match status" value="1"/>
</dbReference>
<dbReference type="GO" id="GO:0016020">
    <property type="term" value="C:membrane"/>
    <property type="evidence" value="ECO:0007669"/>
    <property type="project" value="UniProtKB-SubCell"/>
</dbReference>
<evidence type="ECO:0000256" key="1">
    <source>
        <dbReference type="ARBA" id="ARBA00004141"/>
    </source>
</evidence>
<sequence>MTSIGVRHIVSTQSNLSGGLKSRHLTMISIAGVIGGALFVGSGKAIYSAGAGAVLAYAIGGLLVLFVMRMLGEMAISNPDSGSFSTYAERAIGRWAGFTIGWLYWSFWTLLMGWEAYVAGKILNSWFPMIPIWGYMLFVIVSLTWVNFQNVKNYGEFEFWFALIKVIAIVLFLVVGSLAVMHLWPWGNQEVLHHNYIAEQGLMPNGFSAVVTALLGVMFAYMGAEIVTVAAAESENPTHEIRKASNSIVWRILLFYVGSMLITVLLIPHNNELLKDPTWGTYSVTLDILGIPYARQIVNFVVLTSVCSCFNSALYTCSRMMFSLSKRGDAPKSFAYTNIKSSPWVGVLVSVIFPLVAVVLTATDSMDMYDSLMCATGAVALYVYLVIALSQLRMRKKQESEGVKLDFKMWLFPWLTYLVIVSIIAALIVMLVEGTYFKEVTYTSGLAIVIIILGICAQKFNWGKEAHDRTSTKSN</sequence>
<dbReference type="PANTHER" id="PTHR43495">
    <property type="entry name" value="GABA PERMEASE"/>
    <property type="match status" value="1"/>
</dbReference>
<dbReference type="AlphaFoldDB" id="A0A1E7RE01"/>
<evidence type="ECO:0000256" key="3">
    <source>
        <dbReference type="ARBA" id="ARBA00022692"/>
    </source>
</evidence>
<evidence type="ECO:0000256" key="2">
    <source>
        <dbReference type="ARBA" id="ARBA00022448"/>
    </source>
</evidence>
<evidence type="ECO:0000313" key="8">
    <source>
        <dbReference type="EMBL" id="OEY97594.1"/>
    </source>
</evidence>
<dbReference type="PANTHER" id="PTHR43495:SF5">
    <property type="entry name" value="GAMMA-AMINOBUTYRIC ACID PERMEASE"/>
    <property type="match status" value="1"/>
</dbReference>
<evidence type="ECO:0000256" key="6">
    <source>
        <dbReference type="SAM" id="Phobius"/>
    </source>
</evidence>
<name>A0A1E7RE01_9GAMM</name>
<dbReference type="FunFam" id="1.20.1740.10:FF:000001">
    <property type="entry name" value="Amino acid permease"/>
    <property type="match status" value="1"/>
</dbReference>
<keyword evidence="4 6" id="KW-1133">Transmembrane helix</keyword>
<feature type="transmembrane region" description="Helical" evidence="6">
    <location>
        <begin position="53"/>
        <end position="71"/>
    </location>
</feature>
<feature type="transmembrane region" description="Helical" evidence="6">
    <location>
        <begin position="92"/>
        <end position="114"/>
    </location>
</feature>
<protein>
    <submittedName>
        <fullName evidence="8">GABA permease</fullName>
    </submittedName>
</protein>
<feature type="domain" description="Amino acid permease/ SLC12A" evidence="7">
    <location>
        <begin position="24"/>
        <end position="461"/>
    </location>
</feature>
<feature type="transmembrane region" description="Helical" evidence="6">
    <location>
        <begin position="126"/>
        <end position="148"/>
    </location>
</feature>
<reference evidence="8 9" key="1">
    <citation type="submission" date="2016-09" db="EMBL/GenBank/DDBJ databases">
        <authorList>
            <person name="Capua I."/>
            <person name="De Benedictis P."/>
            <person name="Joannis T."/>
            <person name="Lombin L.H."/>
            <person name="Cattoli G."/>
        </authorList>
    </citation>
    <scope>NUCLEOTIDE SEQUENCE [LARGE SCALE GENOMIC DNA]</scope>
    <source>
        <strain evidence="8 9">ANC 4671</strain>
    </source>
</reference>
<dbReference type="EMBL" id="MKKK01000006">
    <property type="protein sequence ID" value="OEY97594.1"/>
    <property type="molecule type" value="Genomic_DNA"/>
</dbReference>
<keyword evidence="5 6" id="KW-0472">Membrane</keyword>
<keyword evidence="2" id="KW-0813">Transport</keyword>
<dbReference type="PROSITE" id="PS00218">
    <property type="entry name" value="AMINO_ACID_PERMEASE_1"/>
    <property type="match status" value="1"/>
</dbReference>
<organism evidence="8 9">
    <name type="scientific">Acinetobacter qingfengensis</name>
    <dbReference type="NCBI Taxonomy" id="1262585"/>
    <lineage>
        <taxon>Bacteria</taxon>
        <taxon>Pseudomonadati</taxon>
        <taxon>Pseudomonadota</taxon>
        <taxon>Gammaproteobacteria</taxon>
        <taxon>Moraxellales</taxon>
        <taxon>Moraxellaceae</taxon>
        <taxon>Acinetobacter</taxon>
    </lineage>
</organism>
<comment type="caution">
    <text evidence="8">The sequence shown here is derived from an EMBL/GenBank/DDBJ whole genome shotgun (WGS) entry which is preliminary data.</text>
</comment>
<dbReference type="Gene3D" id="1.20.1740.10">
    <property type="entry name" value="Amino acid/polyamine transporter I"/>
    <property type="match status" value="1"/>
</dbReference>
<keyword evidence="9" id="KW-1185">Reference proteome</keyword>
<feature type="transmembrane region" description="Helical" evidence="6">
    <location>
        <begin position="410"/>
        <end position="432"/>
    </location>
</feature>